<dbReference type="EMBL" id="BAAAGF010000001">
    <property type="protein sequence ID" value="GAA0738800.1"/>
    <property type="molecule type" value="Genomic_DNA"/>
</dbReference>
<comment type="caution">
    <text evidence="2">The sequence shown here is derived from an EMBL/GenBank/DDBJ whole genome shotgun (WGS) entry which is preliminary data.</text>
</comment>
<dbReference type="RefSeq" id="WP_131506127.1">
    <property type="nucleotide sequence ID" value="NZ_BAAAGF010000001.1"/>
</dbReference>
<accession>A0ABP3UMQ5</accession>
<reference evidence="3" key="1">
    <citation type="journal article" date="2019" name="Int. J. Syst. Evol. Microbiol.">
        <title>The Global Catalogue of Microorganisms (GCM) 10K type strain sequencing project: providing services to taxonomists for standard genome sequencing and annotation.</title>
        <authorList>
            <consortium name="The Broad Institute Genomics Platform"/>
            <consortium name="The Broad Institute Genome Sequencing Center for Infectious Disease"/>
            <person name="Wu L."/>
            <person name="Ma J."/>
        </authorList>
    </citation>
    <scope>NUCLEOTIDE SEQUENCE [LARGE SCALE GENOMIC DNA]</scope>
    <source>
        <strain evidence="3">JCM 15976</strain>
    </source>
</reference>
<dbReference type="PROSITE" id="PS50801">
    <property type="entry name" value="STAS"/>
    <property type="match status" value="1"/>
</dbReference>
<organism evidence="2 3">
    <name type="scientific">Gaetbulibacter jejuensis</name>
    <dbReference type="NCBI Taxonomy" id="584607"/>
    <lineage>
        <taxon>Bacteria</taxon>
        <taxon>Pseudomonadati</taxon>
        <taxon>Bacteroidota</taxon>
        <taxon>Flavobacteriia</taxon>
        <taxon>Flavobacteriales</taxon>
        <taxon>Flavobacteriaceae</taxon>
        <taxon>Gaetbulibacter</taxon>
    </lineage>
</organism>
<gene>
    <name evidence="2" type="ORF">GCM10009431_07100</name>
</gene>
<dbReference type="SUPFAM" id="SSF52091">
    <property type="entry name" value="SpoIIaa-like"/>
    <property type="match status" value="1"/>
</dbReference>
<dbReference type="Proteomes" id="UP001500736">
    <property type="component" value="Unassembled WGS sequence"/>
</dbReference>
<evidence type="ECO:0000313" key="2">
    <source>
        <dbReference type="EMBL" id="GAA0738800.1"/>
    </source>
</evidence>
<dbReference type="Pfam" id="PF01740">
    <property type="entry name" value="STAS"/>
    <property type="match status" value="1"/>
</dbReference>
<keyword evidence="3" id="KW-1185">Reference proteome</keyword>
<evidence type="ECO:0000259" key="1">
    <source>
        <dbReference type="PROSITE" id="PS50801"/>
    </source>
</evidence>
<dbReference type="InterPro" id="IPR002645">
    <property type="entry name" value="STAS_dom"/>
</dbReference>
<name>A0ABP3UMQ5_9FLAO</name>
<feature type="domain" description="STAS" evidence="1">
    <location>
        <begin position="1"/>
        <end position="92"/>
    </location>
</feature>
<proteinExistence type="predicted"/>
<dbReference type="InterPro" id="IPR036513">
    <property type="entry name" value="STAS_dom_sf"/>
</dbReference>
<protein>
    <recommendedName>
        <fullName evidence="1">STAS domain-containing protein</fullName>
    </recommendedName>
</protein>
<dbReference type="Gene3D" id="3.30.750.24">
    <property type="entry name" value="STAS domain"/>
    <property type="match status" value="1"/>
</dbReference>
<evidence type="ECO:0000313" key="3">
    <source>
        <dbReference type="Proteomes" id="UP001500736"/>
    </source>
</evidence>
<dbReference type="CDD" id="cd07043">
    <property type="entry name" value="STAS_anti-anti-sigma_factors"/>
    <property type="match status" value="1"/>
</dbReference>
<sequence>MALSITRNEKTFEVKGRINAATASYFQAHFAIALNSGNGLSIDINNVTEIDSNGMRALKSLYEKAEAWKKPFYILGNGCKEIFDELRLKNVA</sequence>